<dbReference type="KEGG" id="bany:112044230"/>
<dbReference type="PROSITE" id="PS00134">
    <property type="entry name" value="TRYPSIN_HIS"/>
    <property type="match status" value="1"/>
</dbReference>
<reference evidence="8" key="1">
    <citation type="submission" date="2025-05" db="UniProtKB">
        <authorList>
            <consortium name="RefSeq"/>
        </authorList>
    </citation>
    <scope>NUCLEOTIDE SEQUENCE [LARGE SCALE GENOMIC DNA]</scope>
</reference>
<dbReference type="InterPro" id="IPR001254">
    <property type="entry name" value="Trypsin_dom"/>
</dbReference>
<dbReference type="OrthoDB" id="9425590at2759"/>
<keyword evidence="2" id="KW-0645">Protease</keyword>
<dbReference type="SUPFAM" id="SSF50494">
    <property type="entry name" value="Trypsin-like serine proteases"/>
    <property type="match status" value="1"/>
</dbReference>
<keyword evidence="6" id="KW-0732">Signal</keyword>
<dbReference type="Proteomes" id="UP001652582">
    <property type="component" value="Chromosome 1"/>
</dbReference>
<dbReference type="InterPro" id="IPR009003">
    <property type="entry name" value="Peptidase_S1_PA"/>
</dbReference>
<evidence type="ECO:0000313" key="9">
    <source>
        <dbReference type="RefSeq" id="XP_023935763.1"/>
    </source>
</evidence>
<evidence type="ECO:0000256" key="6">
    <source>
        <dbReference type="SAM" id="SignalP"/>
    </source>
</evidence>
<sequence>MRVLLILLLGVAAASAAPPRIVGGSTVDISQYPFLAGLMFSRTGSGTFYLQCGGTIINNRNVLTAAHCLHGLNPNQWRARIGSARSSTGGRTINFNRITLHPHFNIFTYDSDIALIYASANIATGGNVQLANIAGPNYNLLDNSVVFSAGWGSINWGGQFSDQLRHVQKWTINQATCRQRYANSGRNVTDNMLCSGYLDIGGRDACTGDNGGPLLHNNIVVGIISWGYECGSPRFPRVTARMSRFTNWVVQNV</sequence>
<dbReference type="PANTHER" id="PTHR24252:SF7">
    <property type="entry name" value="HYALIN"/>
    <property type="match status" value="1"/>
</dbReference>
<feature type="chain" id="PRO_5027008055" evidence="6">
    <location>
        <begin position="17"/>
        <end position="253"/>
    </location>
</feature>
<gene>
    <name evidence="9" type="primary">LOC112044230</name>
</gene>
<dbReference type="FunFam" id="2.40.10.10:FF:000036">
    <property type="entry name" value="Trypsin beta"/>
    <property type="match status" value="1"/>
</dbReference>
<name>A0A6J1MS78_BICAN</name>
<comment type="subcellular location">
    <subcellularLocation>
        <location evidence="1">Secreted</location>
        <location evidence="1">Extracellular space</location>
    </subcellularLocation>
</comment>
<dbReference type="CDD" id="cd00190">
    <property type="entry name" value="Tryp_SPc"/>
    <property type="match status" value="1"/>
</dbReference>
<evidence type="ECO:0000256" key="5">
    <source>
        <dbReference type="ARBA" id="ARBA00023157"/>
    </source>
</evidence>
<dbReference type="PROSITE" id="PS50240">
    <property type="entry name" value="TRYPSIN_DOM"/>
    <property type="match status" value="1"/>
</dbReference>
<dbReference type="InterPro" id="IPR043504">
    <property type="entry name" value="Peptidase_S1_PA_chymotrypsin"/>
</dbReference>
<keyword evidence="4" id="KW-0720">Serine protease</keyword>
<evidence type="ECO:0000256" key="3">
    <source>
        <dbReference type="ARBA" id="ARBA00022801"/>
    </source>
</evidence>
<dbReference type="Pfam" id="PF00089">
    <property type="entry name" value="Trypsin"/>
    <property type="match status" value="1"/>
</dbReference>
<dbReference type="InterPro" id="IPR018114">
    <property type="entry name" value="TRYPSIN_HIS"/>
</dbReference>
<dbReference type="Gene3D" id="2.40.10.10">
    <property type="entry name" value="Trypsin-like serine proteases"/>
    <property type="match status" value="1"/>
</dbReference>
<dbReference type="GeneID" id="112044230"/>
<keyword evidence="5" id="KW-1015">Disulfide bond</keyword>
<evidence type="ECO:0000256" key="4">
    <source>
        <dbReference type="ARBA" id="ARBA00022825"/>
    </source>
</evidence>
<protein>
    <submittedName>
        <fullName evidence="9">Trypsin, alkaline A-like</fullName>
    </submittedName>
</protein>
<organism evidence="8 9">
    <name type="scientific">Bicyclus anynana</name>
    <name type="common">Squinting bush brown butterfly</name>
    <dbReference type="NCBI Taxonomy" id="110368"/>
    <lineage>
        <taxon>Eukaryota</taxon>
        <taxon>Metazoa</taxon>
        <taxon>Ecdysozoa</taxon>
        <taxon>Arthropoda</taxon>
        <taxon>Hexapoda</taxon>
        <taxon>Insecta</taxon>
        <taxon>Pterygota</taxon>
        <taxon>Neoptera</taxon>
        <taxon>Endopterygota</taxon>
        <taxon>Lepidoptera</taxon>
        <taxon>Glossata</taxon>
        <taxon>Ditrysia</taxon>
        <taxon>Papilionoidea</taxon>
        <taxon>Nymphalidae</taxon>
        <taxon>Satyrinae</taxon>
        <taxon>Satyrini</taxon>
        <taxon>Mycalesina</taxon>
        <taxon>Bicyclus</taxon>
    </lineage>
</organism>
<evidence type="ECO:0000256" key="1">
    <source>
        <dbReference type="ARBA" id="ARBA00004239"/>
    </source>
</evidence>
<evidence type="ECO:0000313" key="8">
    <source>
        <dbReference type="Proteomes" id="UP001652582"/>
    </source>
</evidence>
<evidence type="ECO:0000256" key="2">
    <source>
        <dbReference type="ARBA" id="ARBA00022670"/>
    </source>
</evidence>
<proteinExistence type="predicted"/>
<dbReference type="PRINTS" id="PR00722">
    <property type="entry name" value="CHYMOTRYPSIN"/>
</dbReference>
<dbReference type="PANTHER" id="PTHR24252">
    <property type="entry name" value="ACROSIN-RELATED"/>
    <property type="match status" value="1"/>
</dbReference>
<dbReference type="GO" id="GO:0005576">
    <property type="term" value="C:extracellular region"/>
    <property type="evidence" value="ECO:0007669"/>
    <property type="project" value="UniProtKB-SubCell"/>
</dbReference>
<feature type="signal peptide" evidence="6">
    <location>
        <begin position="1"/>
        <end position="16"/>
    </location>
</feature>
<dbReference type="GO" id="GO:0004252">
    <property type="term" value="F:serine-type endopeptidase activity"/>
    <property type="evidence" value="ECO:0007669"/>
    <property type="project" value="InterPro"/>
</dbReference>
<accession>A0A6J1MS78</accession>
<keyword evidence="8" id="KW-1185">Reference proteome</keyword>
<dbReference type="AlphaFoldDB" id="A0A6J1MS78"/>
<evidence type="ECO:0000259" key="7">
    <source>
        <dbReference type="PROSITE" id="PS50240"/>
    </source>
</evidence>
<keyword evidence="3" id="KW-0378">Hydrolase</keyword>
<dbReference type="InterPro" id="IPR001314">
    <property type="entry name" value="Peptidase_S1A"/>
</dbReference>
<reference evidence="9" key="2">
    <citation type="submission" date="2025-08" db="UniProtKB">
        <authorList>
            <consortium name="RefSeq"/>
        </authorList>
    </citation>
    <scope>IDENTIFICATION</scope>
</reference>
<feature type="domain" description="Peptidase S1" evidence="7">
    <location>
        <begin position="21"/>
        <end position="253"/>
    </location>
</feature>
<dbReference type="SMART" id="SM00020">
    <property type="entry name" value="Tryp_SPc"/>
    <property type="match status" value="1"/>
</dbReference>
<dbReference type="RefSeq" id="XP_023935763.1">
    <property type="nucleotide sequence ID" value="XM_024079995.2"/>
</dbReference>
<dbReference type="GO" id="GO:0006508">
    <property type="term" value="P:proteolysis"/>
    <property type="evidence" value="ECO:0007669"/>
    <property type="project" value="UniProtKB-KW"/>
</dbReference>